<dbReference type="EMBL" id="JWIN03000037">
    <property type="protein sequence ID" value="KAB1252858.1"/>
    <property type="molecule type" value="Genomic_DNA"/>
</dbReference>
<comment type="caution">
    <text evidence="1">The sequence shown here is derived from an EMBL/GenBank/DDBJ whole genome shotgun (WGS) entry which is preliminary data.</text>
</comment>
<evidence type="ECO:0000313" key="1">
    <source>
        <dbReference type="EMBL" id="KAB1252858.1"/>
    </source>
</evidence>
<name>A0A5N4C1X8_CAMDR</name>
<reference evidence="1 2" key="1">
    <citation type="journal article" date="2019" name="Mol. Ecol. Resour.">
        <title>Improving Illumina assemblies with Hi-C and long reads: an example with the North African dromedary.</title>
        <authorList>
            <person name="Elbers J.P."/>
            <person name="Rogers M.F."/>
            <person name="Perelman P.L."/>
            <person name="Proskuryakova A.A."/>
            <person name="Serdyukova N.A."/>
            <person name="Johnson W.E."/>
            <person name="Horin P."/>
            <person name="Corander J."/>
            <person name="Murphy D."/>
            <person name="Burger P.A."/>
        </authorList>
    </citation>
    <scope>NUCLEOTIDE SEQUENCE [LARGE SCALE GENOMIC DNA]</scope>
    <source>
        <strain evidence="1">Drom800</strain>
        <tissue evidence="1">Blood</tissue>
    </source>
</reference>
<sequence>MPCSGGRLSWAGAEPASALASSDLSPHYQGVECLRSPQIPKLPHPIPGTAACLDNRVPGPFLSLAHPSLLSDLDFGLLPSDRILISYDSTNALVPAAITVGLFPQMELGSDQLRLGRQQLQERSLLPCSGSVLVCACGVPRDHDALTAGSLKASSECLLWTLLIPLPWGPTEGEGRPLSFPTSIRGLPSRLCPTGHTFLTFRADDSLAVCPTLHSAQCLSLRSVFALGLPCREMQNERGTTQGRWRSRGKESHMCSSLSIIATVSNALETARGWVRGVDHSDGPPLTHGAGGGGGVGGGGKPCECCFHRGRVCSLGEEALVSPEFFCPLSVFLCIWRARLPGGAPRGSAPALPRAALRRWVHERTELIALRCLTDPRGAACSWDKESYSYCDMGGSWWQSHSLGGSSKAGEDTLVL</sequence>
<organism evidence="1 2">
    <name type="scientific">Camelus dromedarius</name>
    <name type="common">Dromedary</name>
    <name type="synonym">Arabian camel</name>
    <dbReference type="NCBI Taxonomy" id="9838"/>
    <lineage>
        <taxon>Eukaryota</taxon>
        <taxon>Metazoa</taxon>
        <taxon>Chordata</taxon>
        <taxon>Craniata</taxon>
        <taxon>Vertebrata</taxon>
        <taxon>Euteleostomi</taxon>
        <taxon>Mammalia</taxon>
        <taxon>Eutheria</taxon>
        <taxon>Laurasiatheria</taxon>
        <taxon>Artiodactyla</taxon>
        <taxon>Tylopoda</taxon>
        <taxon>Camelidae</taxon>
        <taxon>Camelus</taxon>
    </lineage>
</organism>
<dbReference type="Proteomes" id="UP000299084">
    <property type="component" value="Unassembled WGS sequence"/>
</dbReference>
<protein>
    <submittedName>
        <fullName evidence="1">Uncharacterized protein</fullName>
    </submittedName>
</protein>
<accession>A0A5N4C1X8</accession>
<proteinExistence type="predicted"/>
<gene>
    <name evidence="1" type="ORF">Cadr_000003584</name>
</gene>
<dbReference type="AlphaFoldDB" id="A0A5N4C1X8"/>
<keyword evidence="2" id="KW-1185">Reference proteome</keyword>
<evidence type="ECO:0000313" key="2">
    <source>
        <dbReference type="Proteomes" id="UP000299084"/>
    </source>
</evidence>